<dbReference type="EMBL" id="LOCK01000050">
    <property type="protein sequence ID" value="KTE90022.1"/>
    <property type="molecule type" value="Genomic_DNA"/>
</dbReference>
<sequence length="285" mass="31913">MKKIIDIIFPMYANHSDNKVLRRKLNAGEDNESRSLLRHIENAEAINSDILKRQYDDTFRMKDKLEDKAKINVIGITIAITLIMGASGVLNTISEKFPIPVLQWLAFVLLAVAVIYLLIAGVIVVKVLIDENIVYTVSLNSFASGEAALRSDYDKCIVQNRTQNLIRNNSVYSSYECIRNALVCLFIILLLSTIPIEFQKNNTTKSSVHDQYSFTFASETIPYLKTHDVQPVVEDAILNAVKSGSISANSNDVIGIIDGTNNLFIKFNLSKETITVMMIETYSIP</sequence>
<feature type="transmembrane region" description="Helical" evidence="1">
    <location>
        <begin position="71"/>
        <end position="90"/>
    </location>
</feature>
<evidence type="ECO:0000313" key="2">
    <source>
        <dbReference type="EMBL" id="KTE90022.1"/>
    </source>
</evidence>
<keyword evidence="1" id="KW-0472">Membrane</keyword>
<dbReference type="AlphaFoldDB" id="A0A0W1JES8"/>
<dbReference type="Proteomes" id="UP000054623">
    <property type="component" value="Unassembled WGS sequence"/>
</dbReference>
<dbReference type="RefSeq" id="WP_058491720.1">
    <property type="nucleotide sequence ID" value="NZ_LOCK01000050.1"/>
</dbReference>
<gene>
    <name evidence="2" type="ORF">AT727_08830</name>
</gene>
<dbReference type="OrthoDB" id="9816068at2"/>
<proteinExistence type="predicted"/>
<name>A0A0W1JES8_DESHA</name>
<keyword evidence="1" id="KW-0812">Transmembrane</keyword>
<reference evidence="2 3" key="1">
    <citation type="submission" date="2015-12" db="EMBL/GenBank/DDBJ databases">
        <title>Draft Genome Sequence of Desulfitobacterium hafniense Strain DH, a Sulfate-reducing Bacterium Isolated from Paddy Soils.</title>
        <authorList>
            <person name="Bao P."/>
            <person name="Zhang X."/>
            <person name="Li G."/>
        </authorList>
    </citation>
    <scope>NUCLEOTIDE SEQUENCE [LARGE SCALE GENOMIC DNA]</scope>
    <source>
        <strain evidence="2 3">DH</strain>
    </source>
</reference>
<evidence type="ECO:0000256" key="1">
    <source>
        <dbReference type="SAM" id="Phobius"/>
    </source>
</evidence>
<feature type="transmembrane region" description="Helical" evidence="1">
    <location>
        <begin position="177"/>
        <end position="196"/>
    </location>
</feature>
<evidence type="ECO:0000313" key="3">
    <source>
        <dbReference type="Proteomes" id="UP000054623"/>
    </source>
</evidence>
<protein>
    <submittedName>
        <fullName evidence="2">Uncharacterized protein</fullName>
    </submittedName>
</protein>
<comment type="caution">
    <text evidence="2">The sequence shown here is derived from an EMBL/GenBank/DDBJ whole genome shotgun (WGS) entry which is preliminary data.</text>
</comment>
<organism evidence="2 3">
    <name type="scientific">Desulfitobacterium hafniense</name>
    <name type="common">Desulfitobacterium frappieri</name>
    <dbReference type="NCBI Taxonomy" id="49338"/>
    <lineage>
        <taxon>Bacteria</taxon>
        <taxon>Bacillati</taxon>
        <taxon>Bacillota</taxon>
        <taxon>Clostridia</taxon>
        <taxon>Eubacteriales</taxon>
        <taxon>Desulfitobacteriaceae</taxon>
        <taxon>Desulfitobacterium</taxon>
    </lineage>
</organism>
<keyword evidence="1" id="KW-1133">Transmembrane helix</keyword>
<accession>A0A0W1JES8</accession>
<feature type="transmembrane region" description="Helical" evidence="1">
    <location>
        <begin position="102"/>
        <end position="129"/>
    </location>
</feature>